<evidence type="ECO:0000313" key="1">
    <source>
        <dbReference type="Proteomes" id="UP000000437"/>
    </source>
</evidence>
<gene>
    <name evidence="2" type="primary">mrvi1</name>
</gene>
<evidence type="ECO:0000313" key="2">
    <source>
        <dbReference type="RefSeq" id="XP_073763607.1"/>
    </source>
</evidence>
<sequence length="1791" mass="199171">MFHPCSRGWCSGFPHKSKDMRYRALAMASANSAGHQSHLDDVGPGISSFVSCDHDCHECSVPSLSTDSGTYSVDPCHLLENSEDFSSENRDLSDCADTNGLSEEELLNITFEACDTSGKGEVRVSTVIQYLQAMTLQSSGQDKITSLRHMLDPEKQDSPVSRDEFHATMREWIRKCCQDGASVDKNNTTESALRKSPIMGTERHLPLTEATYTDGDECSEPADLSGLVAELKHTQRRLKEQNSSLMRNVSQCEDTILTLSLEVSELHTKLASAQLYVVRARSLSEELDECRCALRESQERAARAHASNCTLIKDCEQLKALFRITEEKNEKLTLEKNLAEDRLNKLRKENSELRGELEESHLVLAVKDLELTKKCILLEKLRDTHFESHKVIEGLQSELMRLQEHSQQALFRLNKYHISSCGPHRTGLTNHQSLHQEIQEAQPDKVGNCASEKCLQDQQQHGSSRQELVTLLKELELLESPHGLHKAQHQTQEAHIAAAITWWRGQGKDGKINQTVQDPQEAVRDMQKRLQILEVERTRVILKDQGTSTSEDPLIQFRDVAMVTDSSEEHLAAGDMLKSLRKVEDMVTEVLRAAQVLMGCEKKMKERIKAISMRMERALSRGEATESQITLLENAQSLCKSQTIATGVLVDYSSPVVTTFSTPELVTQENTREHSISSQKGVSLLYTGATEDHSNKVNNTHHSTFKDPDPGSPSEFLLKRVSGVCFEPLFTGLPSVGVIIPPGHSSLYTQISLPEPSACEEPTPHNRQENVAGSDQPTSNDSFLSESGDTGSTLAANKETCTSLNKGDAGCPGTELQNSRRKTETSERCQNYSGRTEALKLLKQGKLSKFADDWDNQGFSSPREALVEDSGICQEERQESDCSGRSREESEHRGKSQARTKNSEAQEKHKTSDSDTLIRIQATGLADNLEGQQDPPPVCQFTHSRGEQTSLKSAPSFVTESVASFVFPHTRSRPPLTPAMPTLPEEEEDSPEELDSTSSSPSTYAPVESKMVSVNVSPPAIVLQRQVIKQESCPLEKARPHSPRPRLSRNSPSSCPITTVDGDGHVIDLVKDQLPDLKLSEEDRQKNLELLEEAKKVSDRFLQRRGRRSTCSLTESPTALSPNPTPSSSPRPSRSSSLSSPSALGPEVSQTPPASPSLTQHLEVPSNHDQGDTSKPEQETFSRLVEWMPSDKRKVSSGTLTPRYTTAIPAREPSALQKDRPEHHGPAEKGKNSEHAGQKKEESPSRGITQPLATGVAKPVPRPPTQQAPCTAEIKTIGAFPPLMRAVSWDIVGSMNMRNAAPKGEDGPSFPDKQRESLFMSSGYKDFPVPPGGVQKLSKLREEHKLVRNQSISSSKLPDLNEIAEQERGPPSPLISSPSEEETKEKPDAMPNISDVMLRKLKLHRGSTGCAPPLSEKEVENAFVQLSLAFRNDNYTLESRQKQAERERNLTEENLEKELEEFKVTLKSTVSLWQNVEQREFYQNLLETIAVLHRLTIRLSSRAEMVGAVRQEKRMNKATEVMMQYVENLKRTYEKDHAELMEFKKLANQNSNRCYGGSMDTGDEGVPRSSRSMSMQMGKALPRRRVSVAVVPKFNLLNIPGQTPAAGPNITPGALPVVCEANTIKNGSSSDPTQQDVPDKPSGNPLTEQESEATPTKVVCSPEKVTEEIKAKIEEEAYNKGYLEGLKKCKELQELKEEEEKQKECDEEARANADKDRKTNSRFEEALEVLDRIFPKFFRRNRVLWIVLTLFFASFIIVNVINMLSSRYSDSGDTSAEKSAIPELRVNGRSV</sequence>
<proteinExistence type="predicted"/>
<name>A0AC58G1J8_DANRE</name>
<reference evidence="2" key="1">
    <citation type="submission" date="2025-08" db="UniProtKB">
        <authorList>
            <consortium name="RefSeq"/>
        </authorList>
    </citation>
    <scope>IDENTIFICATION</scope>
    <source>
        <strain evidence="2">Tuebingen</strain>
        <tissue evidence="2">Fibroblasts and whole tissue</tissue>
    </source>
</reference>
<dbReference type="Proteomes" id="UP000000437">
    <property type="component" value="Chromosome 7"/>
</dbReference>
<organism evidence="1 2">
    <name type="scientific">Danio rerio</name>
    <name type="common">Zebrafish</name>
    <name type="synonym">Brachydanio rerio</name>
    <dbReference type="NCBI Taxonomy" id="7955"/>
    <lineage>
        <taxon>Eukaryota</taxon>
        <taxon>Metazoa</taxon>
        <taxon>Chordata</taxon>
        <taxon>Craniata</taxon>
        <taxon>Vertebrata</taxon>
        <taxon>Euteleostomi</taxon>
        <taxon>Actinopterygii</taxon>
        <taxon>Neopterygii</taxon>
        <taxon>Teleostei</taxon>
        <taxon>Ostariophysi</taxon>
        <taxon>Cypriniformes</taxon>
        <taxon>Danionidae</taxon>
        <taxon>Danioninae</taxon>
        <taxon>Danio</taxon>
    </lineage>
</organism>
<keyword evidence="2" id="KW-0675">Receptor</keyword>
<keyword evidence="1" id="KW-1185">Reference proteome</keyword>
<protein>
    <submittedName>
        <fullName evidence="2">Inositol 1,4,5-triphosphate receptor associated 1 isoform X1</fullName>
    </submittedName>
</protein>
<dbReference type="RefSeq" id="XP_073763607.1">
    <property type="nucleotide sequence ID" value="XM_073907506.1"/>
</dbReference>
<accession>A0AC58G1J8</accession>